<reference evidence="3 4" key="1">
    <citation type="submission" date="2024-02" db="EMBL/GenBank/DDBJ databases">
        <title>De novo assembly and annotation of 12 fungi associated with fruit tree decline syndrome in Ontario, Canada.</title>
        <authorList>
            <person name="Sulman M."/>
            <person name="Ellouze W."/>
            <person name="Ilyukhin E."/>
        </authorList>
    </citation>
    <scope>NUCLEOTIDE SEQUENCE [LARGE SCALE GENOMIC DNA]</scope>
    <source>
        <strain evidence="3 4">M169</strain>
    </source>
</reference>
<dbReference type="PANTHER" id="PTHR48081">
    <property type="entry name" value="AB HYDROLASE SUPERFAMILY PROTEIN C4A8.06C"/>
    <property type="match status" value="1"/>
</dbReference>
<keyword evidence="1" id="KW-0378">Hydrolase</keyword>
<accession>A0ABR1NR84</accession>
<evidence type="ECO:0000259" key="2">
    <source>
        <dbReference type="Pfam" id="PF07859"/>
    </source>
</evidence>
<protein>
    <recommendedName>
        <fullName evidence="2">Alpha/beta hydrolase fold-3 domain-containing protein</fullName>
    </recommendedName>
</protein>
<dbReference type="InterPro" id="IPR013094">
    <property type="entry name" value="AB_hydrolase_3"/>
</dbReference>
<keyword evidence="4" id="KW-1185">Reference proteome</keyword>
<proteinExistence type="predicted"/>
<dbReference type="PANTHER" id="PTHR48081:SF8">
    <property type="entry name" value="ALPHA_BETA HYDROLASE FOLD-3 DOMAIN-CONTAINING PROTEIN-RELATED"/>
    <property type="match status" value="1"/>
</dbReference>
<sequence>MARPPFVDPDYWRLLGGQTPAPKPPDTDLYAIRNTTTAATKAASDALSFPPGMTATVSTATSADGSRFNITRFVPLAVQQSQEVSPHRAVVYAFGSGFIAGSVAISYNMIANFAEQTITQVFAPDYRLAPEHPYPAALDDMYSCITWVQAHASEFGVDPARIIIFGQSAGGGLVSAAALKARDEGLTLPIAAQVLRYPMLDDRTQMDTQNPRFPFLTWSPSSNRIAWAAYLGDQSNEAERGSAPVPYMAVPARADDLHGLPPTHLGVGGLDLFRDESTSFAARLSSHNVKVQTNVYPGVPHGFDGSPAFSLRFQLWSNEAKFIQQF</sequence>
<dbReference type="InterPro" id="IPR029058">
    <property type="entry name" value="AB_hydrolase_fold"/>
</dbReference>
<evidence type="ECO:0000256" key="1">
    <source>
        <dbReference type="ARBA" id="ARBA00022801"/>
    </source>
</evidence>
<dbReference type="Gene3D" id="3.40.50.1820">
    <property type="entry name" value="alpha/beta hydrolase"/>
    <property type="match status" value="1"/>
</dbReference>
<dbReference type="SUPFAM" id="SSF53474">
    <property type="entry name" value="alpha/beta-Hydrolases"/>
    <property type="match status" value="1"/>
</dbReference>
<name>A0ABR1NR84_DIAER</name>
<organism evidence="3 4">
    <name type="scientific">Diaporthe eres</name>
    <name type="common">Phomopsis oblonga</name>
    <dbReference type="NCBI Taxonomy" id="83184"/>
    <lineage>
        <taxon>Eukaryota</taxon>
        <taxon>Fungi</taxon>
        <taxon>Dikarya</taxon>
        <taxon>Ascomycota</taxon>
        <taxon>Pezizomycotina</taxon>
        <taxon>Sordariomycetes</taxon>
        <taxon>Sordariomycetidae</taxon>
        <taxon>Diaporthales</taxon>
        <taxon>Diaporthaceae</taxon>
        <taxon>Diaporthe</taxon>
        <taxon>Diaporthe eres species complex</taxon>
    </lineage>
</organism>
<evidence type="ECO:0000313" key="4">
    <source>
        <dbReference type="Proteomes" id="UP001430848"/>
    </source>
</evidence>
<dbReference type="InterPro" id="IPR050300">
    <property type="entry name" value="GDXG_lipolytic_enzyme"/>
</dbReference>
<evidence type="ECO:0000313" key="3">
    <source>
        <dbReference type="EMBL" id="KAK7712249.1"/>
    </source>
</evidence>
<dbReference type="EMBL" id="JAKNSF020000137">
    <property type="protein sequence ID" value="KAK7712249.1"/>
    <property type="molecule type" value="Genomic_DNA"/>
</dbReference>
<dbReference type="Proteomes" id="UP001430848">
    <property type="component" value="Unassembled WGS sequence"/>
</dbReference>
<comment type="caution">
    <text evidence="3">The sequence shown here is derived from an EMBL/GenBank/DDBJ whole genome shotgun (WGS) entry which is preliminary data.</text>
</comment>
<feature type="domain" description="Alpha/beta hydrolase fold-3" evidence="2">
    <location>
        <begin position="90"/>
        <end position="303"/>
    </location>
</feature>
<dbReference type="Pfam" id="PF07859">
    <property type="entry name" value="Abhydrolase_3"/>
    <property type="match status" value="1"/>
</dbReference>
<gene>
    <name evidence="3" type="ORF">SLS63_012426</name>
</gene>